<evidence type="ECO:0000313" key="2">
    <source>
        <dbReference type="Proteomes" id="UP001220670"/>
    </source>
</evidence>
<dbReference type="Proteomes" id="UP001220670">
    <property type="component" value="Unassembled WGS sequence"/>
</dbReference>
<gene>
    <name evidence="1" type="ORF">PO250_07040</name>
</gene>
<comment type="caution">
    <text evidence="1">The sequence shown here is derived from an EMBL/GenBank/DDBJ whole genome shotgun (WGS) entry which is preliminary data.</text>
</comment>
<organism evidence="1 2">
    <name type="scientific">Limosilactobacillus mucosae</name>
    <name type="common">Lactobacillus mucosae</name>
    <dbReference type="NCBI Taxonomy" id="97478"/>
    <lineage>
        <taxon>Bacteria</taxon>
        <taxon>Bacillati</taxon>
        <taxon>Bacillota</taxon>
        <taxon>Bacilli</taxon>
        <taxon>Lactobacillales</taxon>
        <taxon>Lactobacillaceae</taxon>
        <taxon>Limosilactobacillus</taxon>
    </lineage>
</organism>
<protein>
    <submittedName>
        <fullName evidence="1">Uncharacterized protein</fullName>
    </submittedName>
</protein>
<sequence>MTAEINGRHKQPKRKFVAGKLFDEKGRWTVSETNENGLRDEFREFVHQKVNQKAYQPVITVDGFGDFLDRITKQCSMMSDFQYQMILDYVDYVKWRR</sequence>
<accession>A0AAJ1MAR6</accession>
<proteinExistence type="predicted"/>
<name>A0AAJ1MAR6_LIMMU</name>
<dbReference type="EMBL" id="JAQONE010000023">
    <property type="protein sequence ID" value="MDC2830050.1"/>
    <property type="molecule type" value="Genomic_DNA"/>
</dbReference>
<evidence type="ECO:0000313" key="1">
    <source>
        <dbReference type="EMBL" id="MDC2830050.1"/>
    </source>
</evidence>
<reference evidence="1" key="1">
    <citation type="submission" date="2023-01" db="EMBL/GenBank/DDBJ databases">
        <title>Genome analysis of 13 Lactobacillus isolated from gut of wild boar.</title>
        <authorList>
            <person name="Papp P."/>
            <person name="Libisch B."/>
            <person name="Nagy T."/>
            <person name="Olasz F."/>
        </authorList>
    </citation>
    <scope>NUCLEOTIDE SEQUENCE</scope>
    <source>
        <strain evidence="1">F146</strain>
    </source>
</reference>
<dbReference type="AlphaFoldDB" id="A0AAJ1MAR6"/>
<dbReference type="RefSeq" id="WP_272209150.1">
    <property type="nucleotide sequence ID" value="NZ_JAQOMW010000021.1"/>
</dbReference>